<reference evidence="1" key="1">
    <citation type="journal article" date="2020" name="Phytopathology">
        <title>Genome Sequence Resources of Colletotrichum truncatum, C. plurivorum, C. musicola, and C. sojae: Four Species Pathogenic to Soybean (Glycine max).</title>
        <authorList>
            <person name="Rogerio F."/>
            <person name="Boufleur T.R."/>
            <person name="Ciampi-Guillardi M."/>
            <person name="Sukno S.A."/>
            <person name="Thon M.R."/>
            <person name="Massola Junior N.S."/>
            <person name="Baroncelli R."/>
        </authorList>
    </citation>
    <scope>NUCLEOTIDE SEQUENCE</scope>
    <source>
        <strain evidence="1">LFN00145</strain>
    </source>
</reference>
<evidence type="ECO:0000313" key="1">
    <source>
        <dbReference type="EMBL" id="KAF6836954.1"/>
    </source>
</evidence>
<name>A0A8H6KSP2_9PEZI</name>
<gene>
    <name evidence="1" type="ORF">CPLU01_03318</name>
</gene>
<accession>A0A8H6KSP2</accession>
<dbReference type="AlphaFoldDB" id="A0A8H6KSP2"/>
<keyword evidence="2" id="KW-1185">Reference proteome</keyword>
<comment type="caution">
    <text evidence="1">The sequence shown here is derived from an EMBL/GenBank/DDBJ whole genome shotgun (WGS) entry which is preliminary data.</text>
</comment>
<dbReference type="Proteomes" id="UP000654918">
    <property type="component" value="Unassembled WGS sequence"/>
</dbReference>
<protein>
    <submittedName>
        <fullName evidence="1">Uncharacterized protein</fullName>
    </submittedName>
</protein>
<organism evidence="1 2">
    <name type="scientific">Colletotrichum plurivorum</name>
    <dbReference type="NCBI Taxonomy" id="2175906"/>
    <lineage>
        <taxon>Eukaryota</taxon>
        <taxon>Fungi</taxon>
        <taxon>Dikarya</taxon>
        <taxon>Ascomycota</taxon>
        <taxon>Pezizomycotina</taxon>
        <taxon>Sordariomycetes</taxon>
        <taxon>Hypocreomycetidae</taxon>
        <taxon>Glomerellales</taxon>
        <taxon>Glomerellaceae</taxon>
        <taxon>Colletotrichum</taxon>
        <taxon>Colletotrichum orchidearum species complex</taxon>
    </lineage>
</organism>
<dbReference type="EMBL" id="WIGO01000028">
    <property type="protein sequence ID" value="KAF6836954.1"/>
    <property type="molecule type" value="Genomic_DNA"/>
</dbReference>
<sequence>MPHAENTTRPSATPGYARACETNAGAALAYDWRGEESAGSIMCEESQSMSRDLWWLQQAPKLRRHLRSVRQKGAADATPVATTRATRHDIAAGRSASPALRLGAGLHHVGNKDSSIWLRDTTDVANAAYRSPESVPALAA</sequence>
<evidence type="ECO:0000313" key="2">
    <source>
        <dbReference type="Proteomes" id="UP000654918"/>
    </source>
</evidence>
<proteinExistence type="predicted"/>